<proteinExistence type="predicted"/>
<dbReference type="RefSeq" id="WP_307322543.1">
    <property type="nucleotide sequence ID" value="NZ_JAUSUG010000003.1"/>
</dbReference>
<name>A0ABT9ZRZ1_9BACI</name>
<dbReference type="EMBL" id="JAUSUG010000003">
    <property type="protein sequence ID" value="MDQ0253629.1"/>
    <property type="molecule type" value="Genomic_DNA"/>
</dbReference>
<organism evidence="1 2">
    <name type="scientific">Evansella vedderi</name>
    <dbReference type="NCBI Taxonomy" id="38282"/>
    <lineage>
        <taxon>Bacteria</taxon>
        <taxon>Bacillati</taxon>
        <taxon>Bacillota</taxon>
        <taxon>Bacilli</taxon>
        <taxon>Bacillales</taxon>
        <taxon>Bacillaceae</taxon>
        <taxon>Evansella</taxon>
    </lineage>
</organism>
<accession>A0ABT9ZRZ1</accession>
<evidence type="ECO:0000313" key="2">
    <source>
        <dbReference type="Proteomes" id="UP001230005"/>
    </source>
</evidence>
<dbReference type="InterPro" id="IPR025681">
    <property type="entry name" value="COOH-NH2_lig"/>
</dbReference>
<keyword evidence="2" id="KW-1185">Reference proteome</keyword>
<reference evidence="1 2" key="1">
    <citation type="submission" date="2023-07" db="EMBL/GenBank/DDBJ databases">
        <title>Genomic Encyclopedia of Type Strains, Phase IV (KMG-IV): sequencing the most valuable type-strain genomes for metagenomic binning, comparative biology and taxonomic classification.</title>
        <authorList>
            <person name="Goeker M."/>
        </authorList>
    </citation>
    <scope>NUCLEOTIDE SEQUENCE [LARGE SCALE GENOMIC DNA]</scope>
    <source>
        <strain evidence="1 2">DSM 9768</strain>
    </source>
</reference>
<protein>
    <submittedName>
        <fullName evidence="1">Uncharacterized protein</fullName>
    </submittedName>
</protein>
<evidence type="ECO:0000313" key="1">
    <source>
        <dbReference type="EMBL" id="MDQ0253629.1"/>
    </source>
</evidence>
<dbReference type="Proteomes" id="UP001230005">
    <property type="component" value="Unassembled WGS sequence"/>
</dbReference>
<comment type="caution">
    <text evidence="1">The sequence shown here is derived from an EMBL/GenBank/DDBJ whole genome shotgun (WGS) entry which is preliminary data.</text>
</comment>
<gene>
    <name evidence="1" type="ORF">J2S74_001001</name>
</gene>
<sequence>MEEILSVHNIKVTNENNNAFQLIVHGEEFFPQRIQVQLPGEQSFSMIRRKEINRFYLGQELLDLAMMSAYYLNIPAFTSHIQRRGKEISVISVHHSSTPSPYIGDNNPYKNTQKLLGADLEVMARKRINGSFVAIPVSDVSQEQIGVDRALLRKGNKFFQPIIELRARPQETGLKLQREFLRLKKALENRAVKNQLNIVAEENPKGRFLLGGHIHISNERPSYRKVALLDALIALPFSCKYEHTNPSRRQSFGRLGAVRINSFNGFEYRTLPTWYKFIDDGETFFRWLEIVFLNEKIPFVTIPPEAIRAYYSEEKKVLQREVIKIFSGIQEFLTHKEKEVMKNWLRWLDIPYTID</sequence>
<dbReference type="Pfam" id="PF14395">
    <property type="entry name" value="COOH-NH2_lig"/>
    <property type="match status" value="1"/>
</dbReference>